<dbReference type="Proteomes" id="UP001597183">
    <property type="component" value="Unassembled WGS sequence"/>
</dbReference>
<comment type="caution">
    <text evidence="2">The sequence shown here is derived from an EMBL/GenBank/DDBJ whole genome shotgun (WGS) entry which is preliminary data.</text>
</comment>
<accession>A0ABW4ANG7</accession>
<evidence type="ECO:0000313" key="3">
    <source>
        <dbReference type="Proteomes" id="UP001597183"/>
    </source>
</evidence>
<feature type="transmembrane region" description="Helical" evidence="1">
    <location>
        <begin position="17"/>
        <end position="38"/>
    </location>
</feature>
<evidence type="ECO:0000313" key="2">
    <source>
        <dbReference type="EMBL" id="MFD1372104.1"/>
    </source>
</evidence>
<keyword evidence="1" id="KW-1133">Transmembrane helix</keyword>
<dbReference type="EMBL" id="JBHTMK010000055">
    <property type="protein sequence ID" value="MFD1372104.1"/>
    <property type="molecule type" value="Genomic_DNA"/>
</dbReference>
<dbReference type="RefSeq" id="WP_317796458.1">
    <property type="nucleotide sequence ID" value="NZ_AP028461.1"/>
</dbReference>
<sequence length="52" mass="5715">MTEQHEPPRSAKGVRRFLVTLLIMVVLAVAAGVTLSRIHTDPQASLEWFGAI</sequence>
<name>A0ABW4ANG7_9ACTN</name>
<keyword evidence="1" id="KW-0472">Membrane</keyword>
<protein>
    <submittedName>
        <fullName evidence="2">Uncharacterized protein</fullName>
    </submittedName>
</protein>
<proteinExistence type="predicted"/>
<keyword evidence="3" id="KW-1185">Reference proteome</keyword>
<gene>
    <name evidence="2" type="ORF">ACFQ5G_42850</name>
</gene>
<evidence type="ECO:0000256" key="1">
    <source>
        <dbReference type="SAM" id="Phobius"/>
    </source>
</evidence>
<keyword evidence="1" id="KW-0812">Transmembrane</keyword>
<reference evidence="3" key="1">
    <citation type="journal article" date="2019" name="Int. J. Syst. Evol. Microbiol.">
        <title>The Global Catalogue of Microorganisms (GCM) 10K type strain sequencing project: providing services to taxonomists for standard genome sequencing and annotation.</title>
        <authorList>
            <consortium name="The Broad Institute Genomics Platform"/>
            <consortium name="The Broad Institute Genome Sequencing Center for Infectious Disease"/>
            <person name="Wu L."/>
            <person name="Ma J."/>
        </authorList>
    </citation>
    <scope>NUCLEOTIDE SEQUENCE [LARGE SCALE GENOMIC DNA]</scope>
    <source>
        <strain evidence="3">CCM 7526</strain>
    </source>
</reference>
<organism evidence="2 3">
    <name type="scientific">Actinoplanes sichuanensis</name>
    <dbReference type="NCBI Taxonomy" id="512349"/>
    <lineage>
        <taxon>Bacteria</taxon>
        <taxon>Bacillati</taxon>
        <taxon>Actinomycetota</taxon>
        <taxon>Actinomycetes</taxon>
        <taxon>Micromonosporales</taxon>
        <taxon>Micromonosporaceae</taxon>
        <taxon>Actinoplanes</taxon>
    </lineage>
</organism>